<dbReference type="InterPro" id="IPR052709">
    <property type="entry name" value="Transposase-MT_Hybrid"/>
</dbReference>
<dbReference type="InterPro" id="IPR036397">
    <property type="entry name" value="RNaseH_sf"/>
</dbReference>
<dbReference type="Pfam" id="PF01359">
    <property type="entry name" value="Transposase_1"/>
    <property type="match status" value="1"/>
</dbReference>
<dbReference type="Gene3D" id="3.30.420.10">
    <property type="entry name" value="Ribonuclease H-like superfamily/Ribonuclease H"/>
    <property type="match status" value="1"/>
</dbReference>
<gene>
    <name evidence="1" type="primary">mariner T</name>
    <name evidence="1" type="ORF">TNCV_1315241</name>
</gene>
<protein>
    <submittedName>
        <fullName evidence="1">Mariner Mos1 transposase</fullName>
    </submittedName>
</protein>
<dbReference type="GO" id="GO:0003676">
    <property type="term" value="F:nucleic acid binding"/>
    <property type="evidence" value="ECO:0007669"/>
    <property type="project" value="InterPro"/>
</dbReference>
<organism evidence="1 2">
    <name type="scientific">Trichonephila clavipes</name>
    <name type="common">Golden silk orbweaver</name>
    <name type="synonym">Nephila clavipes</name>
    <dbReference type="NCBI Taxonomy" id="2585209"/>
    <lineage>
        <taxon>Eukaryota</taxon>
        <taxon>Metazoa</taxon>
        <taxon>Ecdysozoa</taxon>
        <taxon>Arthropoda</taxon>
        <taxon>Chelicerata</taxon>
        <taxon>Arachnida</taxon>
        <taxon>Araneae</taxon>
        <taxon>Araneomorphae</taxon>
        <taxon>Entelegynae</taxon>
        <taxon>Araneoidea</taxon>
        <taxon>Nephilidae</taxon>
        <taxon>Trichonephila</taxon>
    </lineage>
</organism>
<comment type="caution">
    <text evidence="1">The sequence shown here is derived from an EMBL/GenBank/DDBJ whole genome shotgun (WGS) entry which is preliminary data.</text>
</comment>
<dbReference type="InterPro" id="IPR001888">
    <property type="entry name" value="Transposase_1"/>
</dbReference>
<evidence type="ECO:0000313" key="1">
    <source>
        <dbReference type="EMBL" id="GFY14470.1"/>
    </source>
</evidence>
<proteinExistence type="predicted"/>
<name>A0A8X6SMU8_TRICX</name>
<dbReference type="Proteomes" id="UP000887159">
    <property type="component" value="Unassembled WGS sequence"/>
</dbReference>
<dbReference type="AlphaFoldDB" id="A0A8X6SMU8"/>
<sequence length="139" mass="16258">MATVFWHSHGIILIDYLQKGKSLTGAYYASLLDKLKAELTGKRLHLQKKKILFHPDNALSHTSVVAMAKIHEFRFELLDHPLYSPDLSPSDFFFVPRLKIVLGGQRFSLNEESITFVNNYFAEKNAEYYLDMLQRWEHR</sequence>
<dbReference type="PANTHER" id="PTHR46060:SF1">
    <property type="entry name" value="MARINER MOS1 TRANSPOSASE-LIKE PROTEIN"/>
    <property type="match status" value="1"/>
</dbReference>
<keyword evidence="2" id="KW-1185">Reference proteome</keyword>
<dbReference type="PANTHER" id="PTHR46060">
    <property type="entry name" value="MARINER MOS1 TRANSPOSASE-LIKE PROTEIN"/>
    <property type="match status" value="1"/>
</dbReference>
<evidence type="ECO:0000313" key="2">
    <source>
        <dbReference type="Proteomes" id="UP000887159"/>
    </source>
</evidence>
<dbReference type="EMBL" id="BMAU01021329">
    <property type="protein sequence ID" value="GFY14470.1"/>
    <property type="molecule type" value="Genomic_DNA"/>
</dbReference>
<reference evidence="1" key="1">
    <citation type="submission" date="2020-08" db="EMBL/GenBank/DDBJ databases">
        <title>Multicomponent nature underlies the extraordinary mechanical properties of spider dragline silk.</title>
        <authorList>
            <person name="Kono N."/>
            <person name="Nakamura H."/>
            <person name="Mori M."/>
            <person name="Yoshida Y."/>
            <person name="Ohtoshi R."/>
            <person name="Malay A.D."/>
            <person name="Moran D.A.P."/>
            <person name="Tomita M."/>
            <person name="Numata K."/>
            <person name="Arakawa K."/>
        </authorList>
    </citation>
    <scope>NUCLEOTIDE SEQUENCE</scope>
</reference>
<accession>A0A8X6SMU8</accession>